<feature type="transmembrane region" description="Helical" evidence="5">
    <location>
        <begin position="235"/>
        <end position="256"/>
    </location>
</feature>
<reference evidence="8" key="1">
    <citation type="submission" date="2022-01" db="EMBL/GenBank/DDBJ databases">
        <title>Genome Sequence Resource for Two Populations of Ditylenchus destructor, the Migratory Endoparasitic Phytonematode.</title>
        <authorList>
            <person name="Zhang H."/>
            <person name="Lin R."/>
            <person name="Xie B."/>
        </authorList>
    </citation>
    <scope>NUCLEOTIDE SEQUENCE</scope>
    <source>
        <strain evidence="8">BazhouSP</strain>
    </source>
</reference>
<evidence type="ECO:0000259" key="7">
    <source>
        <dbReference type="PROSITE" id="PS50262"/>
    </source>
</evidence>
<feature type="domain" description="EF-hand" evidence="6">
    <location>
        <begin position="361"/>
        <end position="391"/>
    </location>
</feature>
<dbReference type="Gene3D" id="1.10.238.10">
    <property type="entry name" value="EF-hand"/>
    <property type="match status" value="1"/>
</dbReference>
<dbReference type="InterPro" id="IPR017452">
    <property type="entry name" value="GPCR_Rhodpsn_7TM"/>
</dbReference>
<proteinExistence type="predicted"/>
<feature type="domain" description="G-protein coupled receptors family 1 profile" evidence="7">
    <location>
        <begin position="27"/>
        <end position="281"/>
    </location>
</feature>
<dbReference type="PANTHER" id="PTHR22718">
    <property type="entry name" value="SERPENTINE RECEPTOR, CLASS X"/>
    <property type="match status" value="1"/>
</dbReference>
<keyword evidence="9" id="KW-1185">Reference proteome</keyword>
<evidence type="ECO:0000259" key="6">
    <source>
        <dbReference type="PROSITE" id="PS50222"/>
    </source>
</evidence>
<evidence type="ECO:0000313" key="8">
    <source>
        <dbReference type="EMBL" id="KAI1713158.1"/>
    </source>
</evidence>
<feature type="domain" description="EF-hand" evidence="6">
    <location>
        <begin position="333"/>
        <end position="357"/>
    </location>
</feature>
<keyword evidence="2 5" id="KW-0812">Transmembrane</keyword>
<organism evidence="8 9">
    <name type="scientific">Ditylenchus destructor</name>
    <dbReference type="NCBI Taxonomy" id="166010"/>
    <lineage>
        <taxon>Eukaryota</taxon>
        <taxon>Metazoa</taxon>
        <taxon>Ecdysozoa</taxon>
        <taxon>Nematoda</taxon>
        <taxon>Chromadorea</taxon>
        <taxon>Rhabditida</taxon>
        <taxon>Tylenchina</taxon>
        <taxon>Tylenchomorpha</taxon>
        <taxon>Sphaerularioidea</taxon>
        <taxon>Anguinidae</taxon>
        <taxon>Anguininae</taxon>
        <taxon>Ditylenchus</taxon>
    </lineage>
</organism>
<accession>A0AAD4N048</accession>
<gene>
    <name evidence="8" type="ORF">DdX_09230</name>
</gene>
<feature type="transmembrane region" description="Helical" evidence="5">
    <location>
        <begin position="129"/>
        <end position="147"/>
    </location>
</feature>
<evidence type="ECO:0000256" key="2">
    <source>
        <dbReference type="ARBA" id="ARBA00022692"/>
    </source>
</evidence>
<dbReference type="PROSITE" id="PS50222">
    <property type="entry name" value="EF_HAND_2"/>
    <property type="match status" value="2"/>
</dbReference>
<dbReference type="Pfam" id="PF10328">
    <property type="entry name" value="7TM_GPCR_Srx"/>
    <property type="match status" value="1"/>
</dbReference>
<keyword evidence="4 5" id="KW-0472">Membrane</keyword>
<dbReference type="Proteomes" id="UP001201812">
    <property type="component" value="Unassembled WGS sequence"/>
</dbReference>
<evidence type="ECO:0000256" key="3">
    <source>
        <dbReference type="ARBA" id="ARBA00022989"/>
    </source>
</evidence>
<feature type="transmembrane region" description="Helical" evidence="5">
    <location>
        <begin position="12"/>
        <end position="35"/>
    </location>
</feature>
<comment type="subcellular location">
    <subcellularLocation>
        <location evidence="1">Membrane</location>
    </subcellularLocation>
</comment>
<dbReference type="PANTHER" id="PTHR22718:SF11">
    <property type="entry name" value="7TM GPCR SERPENTINE RECEPTOR CLASS X (SRX) DOMAIN-CONTAINING PROTEIN"/>
    <property type="match status" value="1"/>
</dbReference>
<dbReference type="EMBL" id="JAKKPZ010000016">
    <property type="protein sequence ID" value="KAI1713158.1"/>
    <property type="molecule type" value="Genomic_DNA"/>
</dbReference>
<evidence type="ECO:0000313" key="9">
    <source>
        <dbReference type="Proteomes" id="UP001201812"/>
    </source>
</evidence>
<dbReference type="Gene3D" id="1.20.1070.10">
    <property type="entry name" value="Rhodopsin 7-helix transmembrane proteins"/>
    <property type="match status" value="1"/>
</dbReference>
<dbReference type="CDD" id="cd00051">
    <property type="entry name" value="EFh"/>
    <property type="match status" value="1"/>
</dbReference>
<dbReference type="InterPro" id="IPR002048">
    <property type="entry name" value="EF_hand_dom"/>
</dbReference>
<keyword evidence="3 5" id="KW-1133">Transmembrane helix</keyword>
<sequence length="391" mass="44723">MEDPATKVTRYIGASCYVIMCLISSTLNLLLLSIFIKNHKRFKSISFFILAWQLLICDMFGVFVQFILVIPQTFAGYSLYSPIFAHTIGSFDTICFNGSIMFALLLTINRLCIFLFPTIDRLVFGRPTIYGVIGLGWILVLVFFTGLTTTGCYKGFNVKGFHLQSENCSQNTSLAAYIFQRIRDYWALYPIYVMLGIYALITVRLKFANGFQCGKITGPNNGGQIVLNNKREITFFIQSFIICFAFLVESLLYSALPRIEAYGQWRYAVNFASNCITIFMFTVHSVVIFIFNSRIRKCLKEILMTKGKFYIESISRTFPQQIKIVITKVRFAEDEENTKKIFNEADINGDGFLTYEEALKSGAPISRERFDRFDTNKDGKLSLEETSQLIQ</sequence>
<evidence type="ECO:0000256" key="5">
    <source>
        <dbReference type="SAM" id="Phobius"/>
    </source>
</evidence>
<dbReference type="Pfam" id="PF13499">
    <property type="entry name" value="EF-hand_7"/>
    <property type="match status" value="1"/>
</dbReference>
<dbReference type="GO" id="GO:0005509">
    <property type="term" value="F:calcium ion binding"/>
    <property type="evidence" value="ECO:0007669"/>
    <property type="project" value="InterPro"/>
</dbReference>
<dbReference type="AlphaFoldDB" id="A0AAD4N048"/>
<dbReference type="InterPro" id="IPR019430">
    <property type="entry name" value="7TM_GPCR_serpentine_rcpt_Srx"/>
</dbReference>
<protein>
    <submittedName>
        <fullName evidence="8">Serpentine type 7TM GPCR chemoreceptor srx domain-containing protein</fullName>
    </submittedName>
</protein>
<comment type="caution">
    <text evidence="8">The sequence shown here is derived from an EMBL/GenBank/DDBJ whole genome shotgun (WGS) entry which is preliminary data.</text>
</comment>
<dbReference type="PROSITE" id="PS50262">
    <property type="entry name" value="G_PROTEIN_RECEP_F1_2"/>
    <property type="match status" value="1"/>
</dbReference>
<feature type="transmembrane region" description="Helical" evidence="5">
    <location>
        <begin position="268"/>
        <end position="291"/>
    </location>
</feature>
<feature type="transmembrane region" description="Helical" evidence="5">
    <location>
        <begin position="83"/>
        <end position="108"/>
    </location>
</feature>
<evidence type="ECO:0000256" key="4">
    <source>
        <dbReference type="ARBA" id="ARBA00023136"/>
    </source>
</evidence>
<evidence type="ECO:0000256" key="1">
    <source>
        <dbReference type="ARBA" id="ARBA00004370"/>
    </source>
</evidence>
<dbReference type="GO" id="GO:0016020">
    <property type="term" value="C:membrane"/>
    <property type="evidence" value="ECO:0007669"/>
    <property type="project" value="UniProtKB-SubCell"/>
</dbReference>
<dbReference type="InterPro" id="IPR011992">
    <property type="entry name" value="EF-hand-dom_pair"/>
</dbReference>
<dbReference type="CDD" id="cd00637">
    <property type="entry name" value="7tm_classA_rhodopsin-like"/>
    <property type="match status" value="1"/>
</dbReference>
<name>A0AAD4N048_9BILA</name>
<feature type="transmembrane region" description="Helical" evidence="5">
    <location>
        <begin position="47"/>
        <end position="71"/>
    </location>
</feature>
<dbReference type="SUPFAM" id="SSF81321">
    <property type="entry name" value="Family A G protein-coupled receptor-like"/>
    <property type="match status" value="1"/>
</dbReference>
<feature type="transmembrane region" description="Helical" evidence="5">
    <location>
        <begin position="186"/>
        <end position="205"/>
    </location>
</feature>
<dbReference type="SUPFAM" id="SSF47473">
    <property type="entry name" value="EF-hand"/>
    <property type="match status" value="1"/>
</dbReference>